<dbReference type="InterPro" id="IPR018163">
    <property type="entry name" value="Thr/Ala-tRNA-synth_IIc_edit"/>
</dbReference>
<keyword evidence="2" id="KW-0648">Protein biosynthesis</keyword>
<comment type="subcellular location">
    <subcellularLocation>
        <location evidence="1">Mitochondrion</location>
    </subcellularLocation>
</comment>
<dbReference type="InterPro" id="IPR012676">
    <property type="entry name" value="TGS-like"/>
</dbReference>
<dbReference type="InterPro" id="IPR012675">
    <property type="entry name" value="Beta-grasp_dom_sf"/>
</dbReference>
<keyword evidence="11" id="KW-1185">Reference proteome</keyword>
<dbReference type="Gene3D" id="3.10.20.30">
    <property type="match status" value="1"/>
</dbReference>
<dbReference type="GO" id="GO:1990904">
    <property type="term" value="C:ribonucleoprotein complex"/>
    <property type="evidence" value="ECO:0007669"/>
    <property type="project" value="UniProtKB-KW"/>
</dbReference>
<dbReference type="Pfam" id="PF02824">
    <property type="entry name" value="TGS"/>
    <property type="match status" value="1"/>
</dbReference>
<evidence type="ECO:0000256" key="1">
    <source>
        <dbReference type="ARBA" id="ARBA00004173"/>
    </source>
</evidence>
<dbReference type="Proteomes" id="UP000683360">
    <property type="component" value="Unassembled WGS sequence"/>
</dbReference>
<dbReference type="GO" id="GO:0000166">
    <property type="term" value="F:nucleotide binding"/>
    <property type="evidence" value="ECO:0007669"/>
    <property type="project" value="InterPro"/>
</dbReference>
<protein>
    <recommendedName>
        <fullName evidence="7">Large ribosomal subunit protein mL39</fullName>
    </recommendedName>
    <alternativeName>
        <fullName evidence="8">39S ribosomal protein L39, mitochondrial</fullName>
    </alternativeName>
</protein>
<dbReference type="SUPFAM" id="SSF55186">
    <property type="entry name" value="ThrRS/AlaRS common domain"/>
    <property type="match status" value="1"/>
</dbReference>
<feature type="domain" description="TGS" evidence="9">
    <location>
        <begin position="138"/>
        <end position="179"/>
    </location>
</feature>
<evidence type="ECO:0000259" key="9">
    <source>
        <dbReference type="Pfam" id="PF02824"/>
    </source>
</evidence>
<gene>
    <name evidence="10" type="ORF">MEDL_63005</name>
</gene>
<organism evidence="10 11">
    <name type="scientific">Mytilus edulis</name>
    <name type="common">Blue mussel</name>
    <dbReference type="NCBI Taxonomy" id="6550"/>
    <lineage>
        <taxon>Eukaryota</taxon>
        <taxon>Metazoa</taxon>
        <taxon>Spiralia</taxon>
        <taxon>Lophotrochozoa</taxon>
        <taxon>Mollusca</taxon>
        <taxon>Bivalvia</taxon>
        <taxon>Autobranchia</taxon>
        <taxon>Pteriomorphia</taxon>
        <taxon>Mytilida</taxon>
        <taxon>Mytiloidea</taxon>
        <taxon>Mytilidae</taxon>
        <taxon>Mytilinae</taxon>
        <taxon>Mytilus</taxon>
    </lineage>
</organism>
<dbReference type="PANTHER" id="PTHR11451:SF44">
    <property type="entry name" value="THREONINE--TRNA LIGASE, CHLOROPLASTIC_MITOCHONDRIAL 2"/>
    <property type="match status" value="1"/>
</dbReference>
<evidence type="ECO:0000256" key="4">
    <source>
        <dbReference type="ARBA" id="ARBA00023128"/>
    </source>
</evidence>
<comment type="similarity">
    <text evidence="6">Belongs to the mitochondrion-specific ribosomal protein mL39 family.</text>
</comment>
<accession>A0A8S3V1X5</accession>
<keyword evidence="3" id="KW-0689">Ribosomal protein</keyword>
<proteinExistence type="inferred from homology"/>
<evidence type="ECO:0000256" key="2">
    <source>
        <dbReference type="ARBA" id="ARBA00022917"/>
    </source>
</evidence>
<sequence length="476" mass="55713">MHKQAADMYLQRVVMETLYRGRANQEKIIFHSRLCAFLYQCDKENRSKILTLIDNRLSTLKMHARKLTCLCFRNFPLAHKRFFSTRKLSNAEVRRKRNDLFEAEKQRQLSLYERIEKVEVQYTGLPESCTLIMNKGISTPYNCAMHMTEHIGNQAVLALVNGKLWDMHRPLMEDCQLSFLHFRDEDPRMVNKAFWRSCSMILGGVLETAFKEEFYIQLCSFPKPDVRSGSFVYDVDLDMPDWSPSSVELRCISQIGSRLKEKDCKFERLDMTIEKAEELFMDNKFKLQQIPSIASKSESSNHVTVYRAGEHIDISRGPMISTTALINRFDITAVHKLDTSLSNTMFRVQGIGMPTQLQLHYWTYEQLVNRSKNLYRVAKVKKIEFKLRKSKGEVTKVEVAKLRKSSCESYKVESCDYESRSCEDYLKSKGELRKSSCEVTKVELRVTKVEVLIHESRSYEVTKVELRKLRKIERRS</sequence>
<reference evidence="10" key="1">
    <citation type="submission" date="2021-03" db="EMBL/GenBank/DDBJ databases">
        <authorList>
            <person name="Bekaert M."/>
        </authorList>
    </citation>
    <scope>NUCLEOTIDE SEQUENCE</scope>
</reference>
<evidence type="ECO:0000313" key="10">
    <source>
        <dbReference type="EMBL" id="CAG2251345.1"/>
    </source>
</evidence>
<dbReference type="GO" id="GO:0005840">
    <property type="term" value="C:ribosome"/>
    <property type="evidence" value="ECO:0007669"/>
    <property type="project" value="UniProtKB-KW"/>
</dbReference>
<comment type="caution">
    <text evidence="10">The sequence shown here is derived from an EMBL/GenBank/DDBJ whole genome shotgun (WGS) entry which is preliminary data.</text>
</comment>
<dbReference type="PANTHER" id="PTHR11451">
    <property type="entry name" value="THREONINE-TRNA LIGASE"/>
    <property type="match status" value="1"/>
</dbReference>
<dbReference type="OrthoDB" id="5870821at2759"/>
<evidence type="ECO:0000256" key="5">
    <source>
        <dbReference type="ARBA" id="ARBA00023274"/>
    </source>
</evidence>
<dbReference type="GO" id="GO:0006435">
    <property type="term" value="P:threonyl-tRNA aminoacylation"/>
    <property type="evidence" value="ECO:0007669"/>
    <property type="project" value="TreeGrafter"/>
</dbReference>
<dbReference type="EMBL" id="CAJPWZ010003084">
    <property type="protein sequence ID" value="CAG2251345.1"/>
    <property type="molecule type" value="Genomic_DNA"/>
</dbReference>
<keyword evidence="4" id="KW-0496">Mitochondrion</keyword>
<evidence type="ECO:0000256" key="7">
    <source>
        <dbReference type="ARBA" id="ARBA00071662"/>
    </source>
</evidence>
<evidence type="ECO:0000256" key="3">
    <source>
        <dbReference type="ARBA" id="ARBA00022980"/>
    </source>
</evidence>
<dbReference type="GO" id="GO:0005739">
    <property type="term" value="C:mitochondrion"/>
    <property type="evidence" value="ECO:0007669"/>
    <property type="project" value="UniProtKB-SubCell"/>
</dbReference>
<dbReference type="SUPFAM" id="SSF81271">
    <property type="entry name" value="TGS-like"/>
    <property type="match status" value="1"/>
</dbReference>
<evidence type="ECO:0000313" key="11">
    <source>
        <dbReference type="Proteomes" id="UP000683360"/>
    </source>
</evidence>
<dbReference type="CDD" id="cd01667">
    <property type="entry name" value="TGS_ThrRS"/>
    <property type="match status" value="1"/>
</dbReference>
<evidence type="ECO:0000256" key="6">
    <source>
        <dbReference type="ARBA" id="ARBA00061231"/>
    </source>
</evidence>
<dbReference type="AlphaFoldDB" id="A0A8S3V1X5"/>
<keyword evidence="5" id="KW-0687">Ribonucleoprotein</keyword>
<dbReference type="GO" id="GO:0004829">
    <property type="term" value="F:threonine-tRNA ligase activity"/>
    <property type="evidence" value="ECO:0007669"/>
    <property type="project" value="TreeGrafter"/>
</dbReference>
<dbReference type="FunFam" id="3.30.980.10:FF:000006">
    <property type="entry name" value="39S ribosomal protein L39, mitochondrial"/>
    <property type="match status" value="1"/>
</dbReference>
<dbReference type="InterPro" id="IPR004095">
    <property type="entry name" value="TGS"/>
</dbReference>
<name>A0A8S3V1X5_MYTED</name>
<dbReference type="Gene3D" id="3.30.980.10">
    <property type="entry name" value="Threonyl-trna Synthetase, Chain A, domain 2"/>
    <property type="match status" value="1"/>
</dbReference>
<evidence type="ECO:0000256" key="8">
    <source>
        <dbReference type="ARBA" id="ARBA00075914"/>
    </source>
</evidence>